<evidence type="ECO:0000256" key="1">
    <source>
        <dbReference type="SAM" id="MobiDB-lite"/>
    </source>
</evidence>
<accession>A0A9X9LTJ9</accession>
<gene>
    <name evidence="2" type="ORF">BN2614_LOCUS4</name>
</gene>
<organism evidence="2 3">
    <name type="scientific">Gulo gulo</name>
    <name type="common">Wolverine</name>
    <name type="synonym">Gluton</name>
    <dbReference type="NCBI Taxonomy" id="48420"/>
    <lineage>
        <taxon>Eukaryota</taxon>
        <taxon>Metazoa</taxon>
        <taxon>Chordata</taxon>
        <taxon>Craniata</taxon>
        <taxon>Vertebrata</taxon>
        <taxon>Euteleostomi</taxon>
        <taxon>Mammalia</taxon>
        <taxon>Eutheria</taxon>
        <taxon>Laurasiatheria</taxon>
        <taxon>Carnivora</taxon>
        <taxon>Caniformia</taxon>
        <taxon>Musteloidea</taxon>
        <taxon>Mustelidae</taxon>
        <taxon>Guloninae</taxon>
        <taxon>Gulo</taxon>
    </lineage>
</organism>
<dbReference type="AlphaFoldDB" id="A0A9X9LTJ9"/>
<feature type="region of interest" description="Disordered" evidence="1">
    <location>
        <begin position="1"/>
        <end position="30"/>
    </location>
</feature>
<proteinExistence type="predicted"/>
<evidence type="ECO:0000313" key="3">
    <source>
        <dbReference type="Proteomes" id="UP000269945"/>
    </source>
</evidence>
<evidence type="ECO:0000313" key="2">
    <source>
        <dbReference type="EMBL" id="VCW90974.1"/>
    </source>
</evidence>
<keyword evidence="3" id="KW-1185">Reference proteome</keyword>
<dbReference type="Proteomes" id="UP000269945">
    <property type="component" value="Unassembled WGS sequence"/>
</dbReference>
<dbReference type="EMBL" id="CYRY02016668">
    <property type="protein sequence ID" value="VCW90974.1"/>
    <property type="molecule type" value="Genomic_DNA"/>
</dbReference>
<comment type="caution">
    <text evidence="2">The sequence shown here is derived from an EMBL/GenBank/DDBJ whole genome shotgun (WGS) entry which is preliminary data.</text>
</comment>
<protein>
    <submittedName>
        <fullName evidence="2">Uncharacterized protein</fullName>
    </submittedName>
</protein>
<reference evidence="2 3" key="1">
    <citation type="submission" date="2018-10" db="EMBL/GenBank/DDBJ databases">
        <authorList>
            <person name="Ekblom R."/>
            <person name="Jareborg N."/>
        </authorList>
    </citation>
    <scope>NUCLEOTIDE SEQUENCE [LARGE SCALE GENOMIC DNA]</scope>
    <source>
        <tissue evidence="2">Muscle</tissue>
    </source>
</reference>
<sequence>MIAESRGTRPVNRRQIGQAGSHFLLDRPGPGLKERSQILLHLVGEHLHPQIHFVHIVCGQVGLVPILSEETDEWLPTKGLL</sequence>
<name>A0A9X9LTJ9_GULGU</name>